<dbReference type="Pfam" id="PF12833">
    <property type="entry name" value="HTH_18"/>
    <property type="match status" value="1"/>
</dbReference>
<dbReference type="PANTHER" id="PTHR43436:SF1">
    <property type="entry name" value="TRANSCRIPTIONAL REGULATORY PROTEIN"/>
    <property type="match status" value="1"/>
</dbReference>
<dbReference type="Gene3D" id="1.10.10.60">
    <property type="entry name" value="Homeodomain-like"/>
    <property type="match status" value="2"/>
</dbReference>
<dbReference type="InterPro" id="IPR018060">
    <property type="entry name" value="HTH_AraC"/>
</dbReference>
<dbReference type="SMART" id="SM00342">
    <property type="entry name" value="HTH_ARAC"/>
    <property type="match status" value="1"/>
</dbReference>
<gene>
    <name evidence="4" type="ORF">AA15669_1206</name>
</gene>
<dbReference type="InterPro" id="IPR009594">
    <property type="entry name" value="Tscrpt_reg_HTH_AraC_N"/>
</dbReference>
<evidence type="ECO:0000259" key="3">
    <source>
        <dbReference type="PROSITE" id="PS01124"/>
    </source>
</evidence>
<evidence type="ECO:0000256" key="2">
    <source>
        <dbReference type="ARBA" id="ARBA00023163"/>
    </source>
</evidence>
<dbReference type="InterPro" id="IPR009057">
    <property type="entry name" value="Homeodomain-like_sf"/>
</dbReference>
<sequence length="308" mass="34732">MASELCQTLQQAVSRHCVDKVTKTALESVTLYRAESPTDPVLVVYEPRFYVVLQGQKTLLLNDQPFTYGEGEYLISGLELPVSGRITRASLQKPYLALCLSFSPAEIDAVLQKSVGFVHKPMHSRPAMGVSETSVVVMEALVRLMALLDDDEPSPFLAELIKMELLYRLLQEEQGPILYGMAREQSDVARITKALDCLKEHFREPCEIGALVAQAGMGHSQFYKHFKMLTGMTPVQYRTRLRLQEARRLMVWEGSKAADAAFAVGYESPSHFSRDYRKIFGRPPHADLAFICSIGVERYSALHEEVWR</sequence>
<dbReference type="PANTHER" id="PTHR43436">
    <property type="entry name" value="ARAC-FAMILY TRANSCRIPTIONAL REGULATOR"/>
    <property type="match status" value="1"/>
</dbReference>
<keyword evidence="5" id="KW-1185">Reference proteome</keyword>
<feature type="domain" description="HTH araC/xylS-type" evidence="3">
    <location>
        <begin position="192"/>
        <end position="290"/>
    </location>
</feature>
<reference evidence="4" key="1">
    <citation type="submission" date="2013-04" db="EMBL/GenBank/DDBJ databases">
        <title>The genome sequencing project of 58 acetic acid bacteria.</title>
        <authorList>
            <person name="Okamoto-Kainuma A."/>
            <person name="Ishikawa M."/>
            <person name="Umino S."/>
            <person name="Koizumi Y."/>
            <person name="Shiwa Y."/>
            <person name="Yoshikawa H."/>
            <person name="Matsutani M."/>
            <person name="Matsushita K."/>
        </authorList>
    </citation>
    <scope>NUCLEOTIDE SEQUENCE</scope>
    <source>
        <strain evidence="4">DSM 15669</strain>
    </source>
</reference>
<name>A0ABQ0NZ21_9PROT</name>
<dbReference type="Pfam" id="PF06719">
    <property type="entry name" value="AraC_N"/>
    <property type="match status" value="1"/>
</dbReference>
<dbReference type="RefSeq" id="WP_018980477.1">
    <property type="nucleotide sequence ID" value="NZ_BAQD01000021.1"/>
</dbReference>
<keyword evidence="2" id="KW-0804">Transcription</keyword>
<evidence type="ECO:0000313" key="5">
    <source>
        <dbReference type="Proteomes" id="UP001062901"/>
    </source>
</evidence>
<dbReference type="PROSITE" id="PS01124">
    <property type="entry name" value="HTH_ARAC_FAMILY_2"/>
    <property type="match status" value="1"/>
</dbReference>
<dbReference type="Proteomes" id="UP001062901">
    <property type="component" value="Unassembled WGS sequence"/>
</dbReference>
<dbReference type="SUPFAM" id="SSF46689">
    <property type="entry name" value="Homeodomain-like"/>
    <property type="match status" value="2"/>
</dbReference>
<proteinExistence type="predicted"/>
<evidence type="ECO:0000313" key="4">
    <source>
        <dbReference type="EMBL" id="GBQ07058.1"/>
    </source>
</evidence>
<accession>A0ABQ0NZ21</accession>
<dbReference type="EMBL" id="BAQD01000021">
    <property type="protein sequence ID" value="GBQ07058.1"/>
    <property type="molecule type" value="Genomic_DNA"/>
</dbReference>
<protein>
    <submittedName>
        <fullName evidence="4">AraC family transcriptional regulator</fullName>
    </submittedName>
</protein>
<organism evidence="4 5">
    <name type="scientific">Saccharibacter floricola DSM 15669</name>
    <dbReference type="NCBI Taxonomy" id="1123227"/>
    <lineage>
        <taxon>Bacteria</taxon>
        <taxon>Pseudomonadati</taxon>
        <taxon>Pseudomonadota</taxon>
        <taxon>Alphaproteobacteria</taxon>
        <taxon>Acetobacterales</taxon>
        <taxon>Acetobacteraceae</taxon>
        <taxon>Saccharibacter</taxon>
    </lineage>
</organism>
<comment type="caution">
    <text evidence="4">The sequence shown here is derived from an EMBL/GenBank/DDBJ whole genome shotgun (WGS) entry which is preliminary data.</text>
</comment>
<keyword evidence="1" id="KW-0805">Transcription regulation</keyword>
<evidence type="ECO:0000256" key="1">
    <source>
        <dbReference type="ARBA" id="ARBA00023015"/>
    </source>
</evidence>